<dbReference type="EMBL" id="SLUP01000003">
    <property type="protein sequence ID" value="TCL67045.1"/>
    <property type="molecule type" value="Genomic_DNA"/>
</dbReference>
<dbReference type="PROSITE" id="PS51257">
    <property type="entry name" value="PROKAR_LIPOPROTEIN"/>
    <property type="match status" value="1"/>
</dbReference>
<proteinExistence type="inferred from homology"/>
<dbReference type="OrthoDB" id="4174719at2"/>
<evidence type="ECO:0000256" key="1">
    <source>
        <dbReference type="ARBA" id="ARBA00023002"/>
    </source>
</evidence>
<feature type="active site" evidence="4">
    <location>
        <position position="52"/>
    </location>
</feature>
<evidence type="ECO:0000259" key="6">
    <source>
        <dbReference type="Pfam" id="PF01625"/>
    </source>
</evidence>
<dbReference type="InterPro" id="IPR002569">
    <property type="entry name" value="Met_Sox_Rdtase_MsrA_dom"/>
</dbReference>
<organism evidence="7 8">
    <name type="scientific">Mariniflexile fucanivorans</name>
    <dbReference type="NCBI Taxonomy" id="264023"/>
    <lineage>
        <taxon>Bacteria</taxon>
        <taxon>Pseudomonadati</taxon>
        <taxon>Bacteroidota</taxon>
        <taxon>Flavobacteriia</taxon>
        <taxon>Flavobacteriales</taxon>
        <taxon>Flavobacteriaceae</taxon>
        <taxon>Mariniflexile</taxon>
    </lineage>
</organism>
<comment type="function">
    <text evidence="4">Has an important function as a repair enzyme for proteins that have been inactivated by oxidation. Catalyzes the reversible oxidation-reduction of methionine sulfoxide in proteins to methionine.</text>
</comment>
<dbReference type="NCBIfam" id="TIGR00401">
    <property type="entry name" value="msrA"/>
    <property type="match status" value="1"/>
</dbReference>
<dbReference type="Proteomes" id="UP000295455">
    <property type="component" value="Unassembled WGS sequence"/>
</dbReference>
<dbReference type="PANTHER" id="PTHR43774">
    <property type="entry name" value="PEPTIDE METHIONINE SULFOXIDE REDUCTASE"/>
    <property type="match status" value="1"/>
</dbReference>
<evidence type="ECO:0000256" key="3">
    <source>
        <dbReference type="ARBA" id="ARBA00048782"/>
    </source>
</evidence>
<evidence type="ECO:0000256" key="2">
    <source>
        <dbReference type="ARBA" id="ARBA00047806"/>
    </source>
</evidence>
<dbReference type="AlphaFoldDB" id="A0A4R1RLE7"/>
<dbReference type="EC" id="1.8.4.11" evidence="4"/>
<reference evidence="7 8" key="1">
    <citation type="submission" date="2019-03" db="EMBL/GenBank/DDBJ databases">
        <title>Genomic Encyclopedia of Type Strains, Phase IV (KMG-IV): sequencing the most valuable type-strain genomes for metagenomic binning, comparative biology and taxonomic classification.</title>
        <authorList>
            <person name="Goeker M."/>
        </authorList>
    </citation>
    <scope>NUCLEOTIDE SEQUENCE [LARGE SCALE GENOMIC DNA]</scope>
    <source>
        <strain evidence="7 8">DSM 18792</strain>
    </source>
</reference>
<evidence type="ECO:0000256" key="4">
    <source>
        <dbReference type="HAMAP-Rule" id="MF_01401"/>
    </source>
</evidence>
<dbReference type="PANTHER" id="PTHR43774:SF1">
    <property type="entry name" value="PEPTIDE METHIONINE SULFOXIDE REDUCTASE MSRA 2"/>
    <property type="match status" value="1"/>
</dbReference>
<keyword evidence="1 4" id="KW-0560">Oxidoreductase</keyword>
<accession>A0A4R1RLE7</accession>
<dbReference type="Pfam" id="PF01625">
    <property type="entry name" value="PMSR"/>
    <property type="match status" value="1"/>
</dbReference>
<name>A0A4R1RLE7_9FLAO</name>
<keyword evidence="5" id="KW-0732">Signal</keyword>
<feature type="signal peptide" evidence="5">
    <location>
        <begin position="1"/>
        <end position="20"/>
    </location>
</feature>
<feature type="domain" description="Peptide methionine sulphoxide reductase MsrA" evidence="6">
    <location>
        <begin position="45"/>
        <end position="194"/>
    </location>
</feature>
<dbReference type="Gene3D" id="3.30.1060.10">
    <property type="entry name" value="Peptide methionine sulphoxide reductase MsrA"/>
    <property type="match status" value="1"/>
</dbReference>
<gene>
    <name evidence="4" type="primary">msrA</name>
    <name evidence="7" type="ORF">EV196_103468</name>
</gene>
<dbReference type="RefSeq" id="WP_132217390.1">
    <property type="nucleotide sequence ID" value="NZ_OX156936.1"/>
</dbReference>
<dbReference type="SUPFAM" id="SSF55068">
    <property type="entry name" value="Peptide methionine sulfoxide reductase"/>
    <property type="match status" value="1"/>
</dbReference>
<evidence type="ECO:0000313" key="7">
    <source>
        <dbReference type="EMBL" id="TCL67045.1"/>
    </source>
</evidence>
<keyword evidence="8" id="KW-1185">Reference proteome</keyword>
<dbReference type="InterPro" id="IPR036509">
    <property type="entry name" value="Met_Sox_Rdtase_MsrA_sf"/>
</dbReference>
<dbReference type="GO" id="GO:0033744">
    <property type="term" value="F:L-methionine:thioredoxin-disulfide S-oxidoreductase activity"/>
    <property type="evidence" value="ECO:0007669"/>
    <property type="project" value="RHEA"/>
</dbReference>
<sequence length="218" mass="24794">MKNIVFTLFAILLFSCQNNAQTNKNQEAVINAKPIEVPLKNGKAKAYFASGCFWCVEAIYESINGVDEVISGYSGGHTKNPTYEASNTGRTGHAEAVEVIYDPNVVSFETLVDVYFGSQDPTQVNGQGNDRGSQYRSIIFYQNQEQKQIILKKKEALAKKLNTNIAAEVYPFQKFWIAEDYHQNYERLHPNNSYIQNVSIPRLNRFKAKFPELIKKNH</sequence>
<comment type="similarity">
    <text evidence="4">Belongs to the MsrA Met sulfoxide reductase family.</text>
</comment>
<feature type="chain" id="PRO_5020195129" description="Peptide methionine sulfoxide reductase MsrA" evidence="5">
    <location>
        <begin position="21"/>
        <end position="218"/>
    </location>
</feature>
<dbReference type="HAMAP" id="MF_01401">
    <property type="entry name" value="MsrA"/>
    <property type="match status" value="1"/>
</dbReference>
<comment type="catalytic activity">
    <reaction evidence="3 4">
        <text>[thioredoxin]-disulfide + L-methionine + H2O = L-methionine (S)-S-oxide + [thioredoxin]-dithiol</text>
        <dbReference type="Rhea" id="RHEA:19993"/>
        <dbReference type="Rhea" id="RHEA-COMP:10698"/>
        <dbReference type="Rhea" id="RHEA-COMP:10700"/>
        <dbReference type="ChEBI" id="CHEBI:15377"/>
        <dbReference type="ChEBI" id="CHEBI:29950"/>
        <dbReference type="ChEBI" id="CHEBI:50058"/>
        <dbReference type="ChEBI" id="CHEBI:57844"/>
        <dbReference type="ChEBI" id="CHEBI:58772"/>
        <dbReference type="EC" id="1.8.4.11"/>
    </reaction>
</comment>
<evidence type="ECO:0000313" key="8">
    <source>
        <dbReference type="Proteomes" id="UP000295455"/>
    </source>
</evidence>
<comment type="caution">
    <text evidence="7">The sequence shown here is derived from an EMBL/GenBank/DDBJ whole genome shotgun (WGS) entry which is preliminary data.</text>
</comment>
<evidence type="ECO:0000256" key="5">
    <source>
        <dbReference type="SAM" id="SignalP"/>
    </source>
</evidence>
<protein>
    <recommendedName>
        <fullName evidence="4">Peptide methionine sulfoxide reductase MsrA</fullName>
        <shortName evidence="4">Protein-methionine-S-oxide reductase</shortName>
        <ecNumber evidence="4">1.8.4.11</ecNumber>
    </recommendedName>
    <alternativeName>
        <fullName evidence="4">Peptide-methionine (S)-S-oxide reductase</fullName>
        <shortName evidence="4">Peptide Met(O) reductase</shortName>
    </alternativeName>
</protein>
<dbReference type="GO" id="GO:0008113">
    <property type="term" value="F:peptide-methionine (S)-S-oxide reductase activity"/>
    <property type="evidence" value="ECO:0007669"/>
    <property type="project" value="UniProtKB-UniRule"/>
</dbReference>
<comment type="catalytic activity">
    <reaction evidence="2 4">
        <text>L-methionyl-[protein] + [thioredoxin]-disulfide + H2O = L-methionyl-(S)-S-oxide-[protein] + [thioredoxin]-dithiol</text>
        <dbReference type="Rhea" id="RHEA:14217"/>
        <dbReference type="Rhea" id="RHEA-COMP:10698"/>
        <dbReference type="Rhea" id="RHEA-COMP:10700"/>
        <dbReference type="Rhea" id="RHEA-COMP:12313"/>
        <dbReference type="Rhea" id="RHEA-COMP:12315"/>
        <dbReference type="ChEBI" id="CHEBI:15377"/>
        <dbReference type="ChEBI" id="CHEBI:16044"/>
        <dbReference type="ChEBI" id="CHEBI:29950"/>
        <dbReference type="ChEBI" id="CHEBI:44120"/>
        <dbReference type="ChEBI" id="CHEBI:50058"/>
        <dbReference type="EC" id="1.8.4.11"/>
    </reaction>
</comment>